<gene>
    <name evidence="2" type="primary">TSC2_7</name>
    <name evidence="2" type="ORF">PGTUg99_037596</name>
</gene>
<dbReference type="PANTHER" id="PTHR10063">
    <property type="entry name" value="TUBERIN"/>
    <property type="match status" value="1"/>
</dbReference>
<evidence type="ECO:0000256" key="1">
    <source>
        <dbReference type="SAM" id="MobiDB-lite"/>
    </source>
</evidence>
<dbReference type="PANTHER" id="PTHR10063:SF0">
    <property type="entry name" value="TUBERIN"/>
    <property type="match status" value="1"/>
</dbReference>
<protein>
    <submittedName>
        <fullName evidence="2">Tuberous sclerosis 2-like protein</fullName>
    </submittedName>
</protein>
<dbReference type="GO" id="GO:0005634">
    <property type="term" value="C:nucleus"/>
    <property type="evidence" value="ECO:0007669"/>
    <property type="project" value="InterPro"/>
</dbReference>
<dbReference type="EMBL" id="VDEP01000169">
    <property type="protein sequence ID" value="KAA1127547.1"/>
    <property type="molecule type" value="Genomic_DNA"/>
</dbReference>
<evidence type="ECO:0000313" key="3">
    <source>
        <dbReference type="Proteomes" id="UP000325313"/>
    </source>
</evidence>
<comment type="caution">
    <text evidence="2">The sequence shown here is derived from an EMBL/GenBank/DDBJ whole genome shotgun (WGS) entry which is preliminary data.</text>
</comment>
<evidence type="ECO:0000313" key="2">
    <source>
        <dbReference type="EMBL" id="KAA1127547.1"/>
    </source>
</evidence>
<dbReference type="GO" id="GO:0032007">
    <property type="term" value="P:negative regulation of TOR signaling"/>
    <property type="evidence" value="ECO:0007669"/>
    <property type="project" value="TreeGrafter"/>
</dbReference>
<feature type="compositionally biased region" description="Polar residues" evidence="1">
    <location>
        <begin position="26"/>
        <end position="38"/>
    </location>
</feature>
<feature type="region of interest" description="Disordered" evidence="1">
    <location>
        <begin position="1"/>
        <end position="38"/>
    </location>
</feature>
<organism evidence="2 3">
    <name type="scientific">Puccinia graminis f. sp. tritici</name>
    <dbReference type="NCBI Taxonomy" id="56615"/>
    <lineage>
        <taxon>Eukaryota</taxon>
        <taxon>Fungi</taxon>
        <taxon>Dikarya</taxon>
        <taxon>Basidiomycota</taxon>
        <taxon>Pucciniomycotina</taxon>
        <taxon>Pucciniomycetes</taxon>
        <taxon>Pucciniales</taxon>
        <taxon>Pucciniaceae</taxon>
        <taxon>Puccinia</taxon>
    </lineage>
</organism>
<dbReference type="GO" id="GO:0033596">
    <property type="term" value="C:TSC1-TSC2 complex"/>
    <property type="evidence" value="ECO:0007669"/>
    <property type="project" value="TreeGrafter"/>
</dbReference>
<name>A0A5B0RPJ8_PUCGR</name>
<dbReference type="InterPro" id="IPR027107">
    <property type="entry name" value="Tuberin/Ral-act_asu"/>
</dbReference>
<proteinExistence type="predicted"/>
<dbReference type="Proteomes" id="UP000325313">
    <property type="component" value="Unassembled WGS sequence"/>
</dbReference>
<sequence length="170" mass="18649">MVIRHRDTLNSAASDDGGLGDDIETPGSQQPYGDGSTASTAQLREVSLESVLEQSEEITRTTGIEPNYTNLSVEPSFFALQLFPFGDLGSPTLEDSPSNFRPLKVPDQPIFQRAVEMIDYLPVVDFHKIGGDLCRPRADNGGGDLGQPRRLKGLHQLLELTRPIGQIERM</sequence>
<accession>A0A5B0RPJ8</accession>
<dbReference type="AlphaFoldDB" id="A0A5B0RPJ8"/>
<dbReference type="GO" id="GO:0005096">
    <property type="term" value="F:GTPase activator activity"/>
    <property type="evidence" value="ECO:0007669"/>
    <property type="project" value="InterPro"/>
</dbReference>
<reference evidence="2 3" key="1">
    <citation type="submission" date="2019-05" db="EMBL/GenBank/DDBJ databases">
        <title>Emergence of the Ug99 lineage of the wheat stem rust pathogen through somatic hybridization.</title>
        <authorList>
            <person name="Li F."/>
            <person name="Upadhyaya N.M."/>
            <person name="Sperschneider J."/>
            <person name="Matny O."/>
            <person name="Nguyen-Phuc H."/>
            <person name="Mago R."/>
            <person name="Raley C."/>
            <person name="Miller M.E."/>
            <person name="Silverstein K.A.T."/>
            <person name="Henningsen E."/>
            <person name="Hirsch C.D."/>
            <person name="Visser B."/>
            <person name="Pretorius Z.A."/>
            <person name="Steffenson B.J."/>
            <person name="Schwessinger B."/>
            <person name="Dodds P.N."/>
            <person name="Figueroa M."/>
        </authorList>
    </citation>
    <scope>NUCLEOTIDE SEQUENCE [LARGE SCALE GENOMIC DNA]</scope>
    <source>
        <strain evidence="2 3">Ug99</strain>
    </source>
</reference>